<protein>
    <submittedName>
        <fullName evidence="1">Uncharacterized protein</fullName>
    </submittedName>
</protein>
<evidence type="ECO:0000313" key="2">
    <source>
        <dbReference type="Proteomes" id="UP000232710"/>
    </source>
</evidence>
<organism evidence="1 2">
    <name type="scientific">Micromonas pusilla virus SP1</name>
    <name type="common">MpV-SP1</name>
    <dbReference type="NCBI Taxonomy" id="373996"/>
    <lineage>
        <taxon>Viruses</taxon>
        <taxon>Varidnaviria</taxon>
        <taxon>Bamfordvirae</taxon>
        <taxon>Nucleocytoviricota</taxon>
        <taxon>Megaviricetes</taxon>
        <taxon>Algavirales</taxon>
        <taxon>Phycodnaviridae</taxon>
        <taxon>Prasinovirus</taxon>
        <taxon>Prasinovirus micromonas</taxon>
    </lineage>
</organism>
<organismHost>
    <name type="scientific">Micromonas pusilla</name>
    <name type="common">Picoplanktonic green alga</name>
    <name type="synonym">Chromulina pusilla</name>
    <dbReference type="NCBI Taxonomy" id="38833"/>
</organismHost>
<dbReference type="Proteomes" id="UP000232710">
    <property type="component" value="Segment"/>
</dbReference>
<reference evidence="1 2" key="1">
    <citation type="submission" date="2010-12" db="EMBL/GenBank/DDBJ databases">
        <title>The Genome Sequence of Micromonas pusilla virus SP1.</title>
        <authorList>
            <consortium name="The Broad Institute Genome Sequencing Platform"/>
            <person name="Henn M.R."/>
            <person name="Suttle C."/>
            <person name="Winget D."/>
            <person name="Chan A."/>
            <person name="Levin J."/>
            <person name="Malboeuf C."/>
            <person name="Casali M."/>
            <person name="Russ C."/>
            <person name="Lennon N."/>
            <person name="Chapman S.B."/>
            <person name="Erlich R."/>
            <person name="Young S.K."/>
            <person name="Yandava C."/>
            <person name="Zeng Q."/>
            <person name="Alvarado L."/>
            <person name="Anderson S."/>
            <person name="Berlin A."/>
            <person name="Chen Z."/>
            <person name="Freedman E."/>
            <person name="Gellesch M."/>
            <person name="Goldberg J."/>
            <person name="Green L."/>
            <person name="Griggs A."/>
            <person name="Gujja S."/>
            <person name="Heilman E.R."/>
            <person name="Heiman D."/>
            <person name="Hollinger A."/>
            <person name="Howarth C."/>
            <person name="Larson L."/>
            <person name="Mehta T."/>
            <person name="Pearson M."/>
            <person name="Roberts A."/>
            <person name="Ryan E."/>
            <person name="Saif S."/>
            <person name="Shea T."/>
            <person name="Shenoy N."/>
            <person name="Sisk P."/>
            <person name="Stolte C."/>
            <person name="Sykes S."/>
            <person name="White J."/>
            <person name="Haas B."/>
            <person name="Nusbaum C."/>
            <person name="Birren B."/>
        </authorList>
    </citation>
    <scope>NUCLEOTIDE SEQUENCE [LARGE SCALE GENOMIC DNA]</scope>
    <source>
        <strain evidence="1 2">SP1</strain>
    </source>
</reference>
<proteinExistence type="predicted"/>
<accession>G9E5X9</accession>
<keyword evidence="2" id="KW-1185">Reference proteome</keyword>
<evidence type="ECO:0000313" key="1">
    <source>
        <dbReference type="EMBL" id="AET84806.1"/>
    </source>
</evidence>
<sequence>MIWNTLFLLAIVFVLTYDPKSRTLEKIVGQPQATEDKPREPTHYEAVQFAIA</sequence>
<dbReference type="EMBL" id="JF974320">
    <property type="protein sequence ID" value="AET84806.1"/>
    <property type="molecule type" value="Genomic_DNA"/>
</dbReference>
<gene>
    <name evidence="1" type="ORF">MPXG_00008</name>
</gene>
<name>G9E5X9_MPSP1</name>